<dbReference type="GO" id="GO:0005737">
    <property type="term" value="C:cytoplasm"/>
    <property type="evidence" value="ECO:0007669"/>
    <property type="project" value="UniProtKB-SubCell"/>
</dbReference>
<proteinExistence type="predicted"/>
<keyword evidence="4" id="KW-0539">Nucleus</keyword>
<evidence type="ECO:0000256" key="4">
    <source>
        <dbReference type="ARBA" id="ARBA00023242"/>
    </source>
</evidence>
<dbReference type="Pfam" id="PF09811">
    <property type="entry name" value="Yae1_N"/>
    <property type="match status" value="1"/>
</dbReference>
<comment type="caution">
    <text evidence="6">The sequence shown here is derived from an EMBL/GenBank/DDBJ whole genome shotgun (WGS) entry which is preliminary data.</text>
</comment>
<feature type="domain" description="Essential protein Yae1 N-terminal" evidence="5">
    <location>
        <begin position="35"/>
        <end position="75"/>
    </location>
</feature>
<dbReference type="GO" id="GO:0005634">
    <property type="term" value="C:nucleus"/>
    <property type="evidence" value="ECO:0007669"/>
    <property type="project" value="UniProtKB-SubCell"/>
</dbReference>
<name>A0A9N8DFG5_9STRA</name>
<dbReference type="InterPro" id="IPR019191">
    <property type="entry name" value="Essential_protein_Yae1_N"/>
</dbReference>
<evidence type="ECO:0000313" key="6">
    <source>
        <dbReference type="EMBL" id="CAB9499550.1"/>
    </source>
</evidence>
<comment type="subcellular location">
    <subcellularLocation>
        <location evidence="2">Cytoplasm</location>
    </subcellularLocation>
    <subcellularLocation>
        <location evidence="1">Nucleus</location>
    </subcellularLocation>
</comment>
<evidence type="ECO:0000256" key="2">
    <source>
        <dbReference type="ARBA" id="ARBA00004496"/>
    </source>
</evidence>
<evidence type="ECO:0000256" key="1">
    <source>
        <dbReference type="ARBA" id="ARBA00004123"/>
    </source>
</evidence>
<dbReference type="PANTHER" id="PTHR18829">
    <property type="entry name" value="PROTEIN YAE1 HOMOLOG"/>
    <property type="match status" value="1"/>
</dbReference>
<reference evidence="6" key="1">
    <citation type="submission" date="2020-06" db="EMBL/GenBank/DDBJ databases">
        <authorList>
            <consortium name="Plant Systems Biology data submission"/>
        </authorList>
    </citation>
    <scope>NUCLEOTIDE SEQUENCE</scope>
    <source>
        <strain evidence="6">D6</strain>
    </source>
</reference>
<dbReference type="EMBL" id="CAICTM010000062">
    <property type="protein sequence ID" value="CAB9499550.1"/>
    <property type="molecule type" value="Genomic_DNA"/>
</dbReference>
<dbReference type="Proteomes" id="UP001153069">
    <property type="component" value="Unassembled WGS sequence"/>
</dbReference>
<dbReference type="InterPro" id="IPR038881">
    <property type="entry name" value="Yae1-like"/>
</dbReference>
<keyword evidence="7" id="KW-1185">Reference proteome</keyword>
<protein>
    <recommendedName>
        <fullName evidence="5">Essential protein Yae1 N-terminal domain-containing protein</fullName>
    </recommendedName>
</protein>
<sequence>MMDDDDDFFGDHGDADEMAQRECQAADTRLEKVAYLDGFEEAKEARLQEGFEAGYVDVHEIAFRLGEQLGRISAKAKIENLLVGFEGTSPLQKQAEEVAQRFRDVLGRINKGDEADDDAPASLLALEEDVKELVGVDAGSGEGVSETAEGTIDTAPALTCGPIGEGSAPPPIPAVQAHGKRCACGCVPAILSLFEMAELRKQAKLTKAAEAKANA</sequence>
<organism evidence="6 7">
    <name type="scientific">Seminavis robusta</name>
    <dbReference type="NCBI Taxonomy" id="568900"/>
    <lineage>
        <taxon>Eukaryota</taxon>
        <taxon>Sar</taxon>
        <taxon>Stramenopiles</taxon>
        <taxon>Ochrophyta</taxon>
        <taxon>Bacillariophyta</taxon>
        <taxon>Bacillariophyceae</taxon>
        <taxon>Bacillariophycidae</taxon>
        <taxon>Naviculales</taxon>
        <taxon>Naviculaceae</taxon>
        <taxon>Seminavis</taxon>
    </lineage>
</organism>
<evidence type="ECO:0000256" key="3">
    <source>
        <dbReference type="ARBA" id="ARBA00022490"/>
    </source>
</evidence>
<gene>
    <name evidence="6" type="ORF">SEMRO_63_G036030.1</name>
</gene>
<dbReference type="AlphaFoldDB" id="A0A9N8DFG5"/>
<dbReference type="OrthoDB" id="20086at2759"/>
<evidence type="ECO:0000313" key="7">
    <source>
        <dbReference type="Proteomes" id="UP001153069"/>
    </source>
</evidence>
<keyword evidence="3" id="KW-0963">Cytoplasm</keyword>
<dbReference type="PANTHER" id="PTHR18829:SF0">
    <property type="entry name" value="PROTEIN YAE1 HOMOLOG"/>
    <property type="match status" value="1"/>
</dbReference>
<evidence type="ECO:0000259" key="5">
    <source>
        <dbReference type="Pfam" id="PF09811"/>
    </source>
</evidence>
<accession>A0A9N8DFG5</accession>